<feature type="transmembrane region" description="Helical" evidence="6">
    <location>
        <begin position="34"/>
        <end position="54"/>
    </location>
</feature>
<comment type="caution">
    <text evidence="8">The sequence shown here is derived from an EMBL/GenBank/DDBJ whole genome shotgun (WGS) entry which is preliminary data.</text>
</comment>
<protein>
    <recommendedName>
        <fullName evidence="6">SURF1-like protein</fullName>
    </recommendedName>
</protein>
<evidence type="ECO:0000313" key="8">
    <source>
        <dbReference type="EMBL" id="PRC92757.1"/>
    </source>
</evidence>
<dbReference type="CDD" id="cd06662">
    <property type="entry name" value="SURF1"/>
    <property type="match status" value="1"/>
</dbReference>
<keyword evidence="5 6" id="KW-0472">Membrane</keyword>
<dbReference type="InterPro" id="IPR045214">
    <property type="entry name" value="Surf1/Surf4"/>
</dbReference>
<dbReference type="OrthoDB" id="9807214at2"/>
<dbReference type="PROSITE" id="PS50895">
    <property type="entry name" value="SURF1"/>
    <property type="match status" value="1"/>
</dbReference>
<evidence type="ECO:0000256" key="7">
    <source>
        <dbReference type="SAM" id="MobiDB-lite"/>
    </source>
</evidence>
<name>A0A2S9GYF3_9BURK</name>
<keyword evidence="4 6" id="KW-1133">Transmembrane helix</keyword>
<comment type="subcellular location">
    <subcellularLocation>
        <location evidence="6">Cell membrane</location>
        <topology evidence="6">Multi-pass membrane protein</topology>
    </subcellularLocation>
    <subcellularLocation>
        <location evidence="1">Membrane</location>
    </subcellularLocation>
</comment>
<evidence type="ECO:0000256" key="1">
    <source>
        <dbReference type="ARBA" id="ARBA00004370"/>
    </source>
</evidence>
<feature type="transmembrane region" description="Helical" evidence="6">
    <location>
        <begin position="243"/>
        <end position="264"/>
    </location>
</feature>
<keyword evidence="6" id="KW-1003">Cell membrane</keyword>
<evidence type="ECO:0000256" key="3">
    <source>
        <dbReference type="ARBA" id="ARBA00022692"/>
    </source>
</evidence>
<dbReference type="EMBL" id="PUGF01000011">
    <property type="protein sequence ID" value="PRC92757.1"/>
    <property type="molecule type" value="Genomic_DNA"/>
</dbReference>
<evidence type="ECO:0000256" key="2">
    <source>
        <dbReference type="ARBA" id="ARBA00007165"/>
    </source>
</evidence>
<dbReference type="PANTHER" id="PTHR23427">
    <property type="entry name" value="SURFEIT LOCUS PROTEIN"/>
    <property type="match status" value="1"/>
</dbReference>
<keyword evidence="3 6" id="KW-0812">Transmembrane</keyword>
<sequence>MTLQKNGTPGAATLPEPGVTGQDDITRSRSMLRIVSVTVCATLIFACFTSLGIWQIQRLFWKRALIERVEQRVHAPAVAAPTPDNWSEIKATKDEYRHVSLSGIFLHKFTTPVKAVTGLGDGFWLLTPLLCADGSVVIINRGFIPTKEFNSTATNSLPNSDPLLVSGLLRMNEPGGAFLRHNNPAENRWFSRDVVAIAAVHHLSPVAPYFVDEGALAGHAQQSSPAAYPIGGLTMISFSNNHLVYTLTWFALACMVAGAGFWVVCGELRLR</sequence>
<dbReference type="PANTHER" id="PTHR23427:SF2">
    <property type="entry name" value="SURFEIT LOCUS PROTEIN 1"/>
    <property type="match status" value="1"/>
</dbReference>
<reference evidence="8 9" key="1">
    <citation type="submission" date="2018-02" db="EMBL/GenBank/DDBJ databases">
        <title>Solimicrobium silvestre gen. nov., sp. nov., isolated from alpine forest soil.</title>
        <authorList>
            <person name="Margesin R."/>
            <person name="Albuquerque L."/>
            <person name="Zhang D.-C."/>
            <person name="Froufe H.J.C."/>
            <person name="Severino R."/>
            <person name="Roxo I."/>
            <person name="Egas C."/>
            <person name="Da Costa M.S."/>
        </authorList>
    </citation>
    <scope>NUCLEOTIDE SEQUENCE [LARGE SCALE GENOMIC DNA]</scope>
    <source>
        <strain evidence="8 9">S20-91</strain>
    </source>
</reference>
<evidence type="ECO:0000256" key="5">
    <source>
        <dbReference type="ARBA" id="ARBA00023136"/>
    </source>
</evidence>
<dbReference type="Pfam" id="PF02104">
    <property type="entry name" value="SURF1"/>
    <property type="match status" value="1"/>
</dbReference>
<feature type="region of interest" description="Disordered" evidence="7">
    <location>
        <begin position="1"/>
        <end position="22"/>
    </location>
</feature>
<dbReference type="RefSeq" id="WP_105532253.1">
    <property type="nucleotide sequence ID" value="NZ_PUGF01000011.1"/>
</dbReference>
<keyword evidence="9" id="KW-1185">Reference proteome</keyword>
<comment type="similarity">
    <text evidence="2 6">Belongs to the SURF1 family.</text>
</comment>
<gene>
    <name evidence="8" type="ORF">S2091_2487</name>
</gene>
<dbReference type="AlphaFoldDB" id="A0A2S9GYF3"/>
<evidence type="ECO:0000256" key="6">
    <source>
        <dbReference type="RuleBase" id="RU363076"/>
    </source>
</evidence>
<evidence type="ECO:0000313" key="9">
    <source>
        <dbReference type="Proteomes" id="UP000237839"/>
    </source>
</evidence>
<dbReference type="InterPro" id="IPR002994">
    <property type="entry name" value="Surf1/Shy1"/>
</dbReference>
<dbReference type="Proteomes" id="UP000237839">
    <property type="component" value="Unassembled WGS sequence"/>
</dbReference>
<accession>A0A2S9GYF3</accession>
<evidence type="ECO:0000256" key="4">
    <source>
        <dbReference type="ARBA" id="ARBA00022989"/>
    </source>
</evidence>
<dbReference type="GO" id="GO:0005886">
    <property type="term" value="C:plasma membrane"/>
    <property type="evidence" value="ECO:0007669"/>
    <property type="project" value="UniProtKB-SubCell"/>
</dbReference>
<proteinExistence type="inferred from homology"/>
<organism evidence="8 9">
    <name type="scientific">Solimicrobium silvestre</name>
    <dbReference type="NCBI Taxonomy" id="2099400"/>
    <lineage>
        <taxon>Bacteria</taxon>
        <taxon>Pseudomonadati</taxon>
        <taxon>Pseudomonadota</taxon>
        <taxon>Betaproteobacteria</taxon>
        <taxon>Burkholderiales</taxon>
        <taxon>Oxalobacteraceae</taxon>
        <taxon>Solimicrobium</taxon>
    </lineage>
</organism>